<dbReference type="EMBL" id="RQTF01000050">
    <property type="protein sequence ID" value="RZI08067.1"/>
    <property type="molecule type" value="Genomic_DNA"/>
</dbReference>
<name>A0AB37XWY0_STAAU</name>
<reference evidence="1 2" key="1">
    <citation type="submission" date="2018-11" db="EMBL/GenBank/DDBJ databases">
        <title>Genomic profiling of Staphylococcus species from a Poultry farm system in KwaZulu-Natal, South Africa.</title>
        <authorList>
            <person name="Amoako D.G."/>
            <person name="Somboro A.M."/>
            <person name="Abia A.L.K."/>
            <person name="Bester L.A."/>
            <person name="Essack S.Y."/>
        </authorList>
    </citation>
    <scope>NUCLEOTIDE SEQUENCE [LARGE SCALE GENOMIC DNA]</scope>
    <source>
        <strain evidence="1 2">SA12</strain>
    </source>
</reference>
<feature type="non-terminal residue" evidence="1">
    <location>
        <position position="49"/>
    </location>
</feature>
<evidence type="ECO:0000313" key="1">
    <source>
        <dbReference type="EMBL" id="RZI08067.1"/>
    </source>
</evidence>
<evidence type="ECO:0000313" key="2">
    <source>
        <dbReference type="Proteomes" id="UP000294017"/>
    </source>
</evidence>
<protein>
    <submittedName>
        <fullName evidence="1">ABC transporter permease</fullName>
    </submittedName>
</protein>
<accession>A0AB37XWY0</accession>
<organism evidence="1 2">
    <name type="scientific">Staphylococcus aureus</name>
    <dbReference type="NCBI Taxonomy" id="1280"/>
    <lineage>
        <taxon>Bacteria</taxon>
        <taxon>Bacillati</taxon>
        <taxon>Bacillota</taxon>
        <taxon>Bacilli</taxon>
        <taxon>Bacillales</taxon>
        <taxon>Staphylococcaceae</taxon>
        <taxon>Staphylococcus</taxon>
    </lineage>
</organism>
<dbReference type="AlphaFoldDB" id="A0AB37XWY0"/>
<gene>
    <name evidence="1" type="ORF">EIH03_03520</name>
</gene>
<comment type="caution">
    <text evidence="1">The sequence shown here is derived from an EMBL/GenBank/DDBJ whole genome shotgun (WGS) entry which is preliminary data.</text>
</comment>
<sequence length="49" mass="5777">MNCTFRLLTSNKFDMMLCLPIHKCVNLFYTFVYHSNLLKIILQGVIIII</sequence>
<dbReference type="Proteomes" id="UP000294017">
    <property type="component" value="Unassembled WGS sequence"/>
</dbReference>
<proteinExistence type="predicted"/>
<dbReference type="RefSeq" id="WP_242509686.1">
    <property type="nucleotide sequence ID" value="NZ_RQTF01000050.1"/>
</dbReference>